<comment type="similarity">
    <text evidence="2 6">Belongs to the acyl-CoA dehydrogenase family.</text>
</comment>
<keyword evidence="5 6" id="KW-0560">Oxidoreductase</keyword>
<dbReference type="SUPFAM" id="SSF47203">
    <property type="entry name" value="Acyl-CoA dehydrogenase C-terminal domain-like"/>
    <property type="match status" value="1"/>
</dbReference>
<evidence type="ECO:0000256" key="6">
    <source>
        <dbReference type="RuleBase" id="RU362125"/>
    </source>
</evidence>
<dbReference type="OrthoDB" id="5241155at2"/>
<dbReference type="AlphaFoldDB" id="A0A1T4K7L5"/>
<dbReference type="Pfam" id="PF02770">
    <property type="entry name" value="Acyl-CoA_dh_M"/>
    <property type="match status" value="1"/>
</dbReference>
<dbReference type="InterPro" id="IPR009100">
    <property type="entry name" value="AcylCoA_DH/oxidase_NM_dom_sf"/>
</dbReference>
<keyword evidence="3 6" id="KW-0285">Flavoprotein</keyword>
<dbReference type="Gene3D" id="1.20.140.10">
    <property type="entry name" value="Butyryl-CoA Dehydrogenase, subunit A, domain 3"/>
    <property type="match status" value="1"/>
</dbReference>
<dbReference type="Pfam" id="PF00441">
    <property type="entry name" value="Acyl-CoA_dh_1"/>
    <property type="match status" value="1"/>
</dbReference>
<organism evidence="10 11">
    <name type="scientific">Marinactinospora thermotolerans DSM 45154</name>
    <dbReference type="NCBI Taxonomy" id="1122192"/>
    <lineage>
        <taxon>Bacteria</taxon>
        <taxon>Bacillati</taxon>
        <taxon>Actinomycetota</taxon>
        <taxon>Actinomycetes</taxon>
        <taxon>Streptosporangiales</taxon>
        <taxon>Nocardiopsidaceae</taxon>
        <taxon>Marinactinospora</taxon>
    </lineage>
</organism>
<evidence type="ECO:0000256" key="3">
    <source>
        <dbReference type="ARBA" id="ARBA00022630"/>
    </source>
</evidence>
<reference evidence="10 11" key="1">
    <citation type="submission" date="2017-02" db="EMBL/GenBank/DDBJ databases">
        <authorList>
            <person name="Peterson S.W."/>
        </authorList>
    </citation>
    <scope>NUCLEOTIDE SEQUENCE [LARGE SCALE GENOMIC DNA]</scope>
    <source>
        <strain evidence="10 11">DSM 45154</strain>
    </source>
</reference>
<dbReference type="EMBL" id="FUWS01000001">
    <property type="protein sequence ID" value="SJZ38305.1"/>
    <property type="molecule type" value="Genomic_DNA"/>
</dbReference>
<evidence type="ECO:0000313" key="11">
    <source>
        <dbReference type="Proteomes" id="UP000190637"/>
    </source>
</evidence>
<sequence>MTADPLATPERDLLRQSVRRFMETEVLPHLDAWERDGELPRRLHRAAGSAGLLGAAFPVEVGGGGGNLMDSLTVVEEMHYAGGSGGLVASLLTCGIAVPHLAAAGDPGQIDRWVRPTLAGELIGALAITEPDGGSDVAGLRTSAVRDGDVYVVNGAKTFITSGCRADFVTTAVRTGGAGAHGVSLLVVERGTPGFTVSRRLEKMGWHCSDTAELAFTDCRVPVANLVGAENSGFAQIARHFLAERLTLAVQAYATAQRALDLTVAWCRTRTTFGRPLISRQQVQHTLTEMARRIDVARCYVRDVVRRHLAGEDVVTATCFAKNTAVEAGAWVVDRAVQLHGGLGYMREAEIERHYRDVRILGIGGGTDEIMTGLAARRLGYTG</sequence>
<dbReference type="GO" id="GO:0005737">
    <property type="term" value="C:cytoplasm"/>
    <property type="evidence" value="ECO:0007669"/>
    <property type="project" value="TreeGrafter"/>
</dbReference>
<dbReference type="FunFam" id="1.20.140.10:FF:000001">
    <property type="entry name" value="Acyl-CoA dehydrogenase"/>
    <property type="match status" value="1"/>
</dbReference>
<dbReference type="PROSITE" id="PS00072">
    <property type="entry name" value="ACYL_COA_DH_1"/>
    <property type="match status" value="1"/>
</dbReference>
<evidence type="ECO:0000256" key="5">
    <source>
        <dbReference type="ARBA" id="ARBA00023002"/>
    </source>
</evidence>
<dbReference type="GO" id="GO:0050660">
    <property type="term" value="F:flavin adenine dinucleotide binding"/>
    <property type="evidence" value="ECO:0007669"/>
    <property type="project" value="InterPro"/>
</dbReference>
<dbReference type="InterPro" id="IPR037069">
    <property type="entry name" value="AcylCoA_DH/ox_N_sf"/>
</dbReference>
<dbReference type="Gene3D" id="1.10.540.10">
    <property type="entry name" value="Acyl-CoA dehydrogenase/oxidase, N-terminal domain"/>
    <property type="match status" value="1"/>
</dbReference>
<feature type="domain" description="Acyl-CoA dehydrogenase/oxidase C-terminal" evidence="7">
    <location>
        <begin position="231"/>
        <end position="379"/>
    </location>
</feature>
<evidence type="ECO:0000256" key="4">
    <source>
        <dbReference type="ARBA" id="ARBA00022827"/>
    </source>
</evidence>
<evidence type="ECO:0000259" key="8">
    <source>
        <dbReference type="Pfam" id="PF02770"/>
    </source>
</evidence>
<feature type="domain" description="Acyl-CoA oxidase/dehydrogenase middle" evidence="8">
    <location>
        <begin position="125"/>
        <end position="219"/>
    </location>
</feature>
<evidence type="ECO:0000256" key="1">
    <source>
        <dbReference type="ARBA" id="ARBA00001974"/>
    </source>
</evidence>
<keyword evidence="11" id="KW-1185">Reference proteome</keyword>
<evidence type="ECO:0000259" key="9">
    <source>
        <dbReference type="Pfam" id="PF02771"/>
    </source>
</evidence>
<dbReference type="InterPro" id="IPR009075">
    <property type="entry name" value="AcylCo_DH/oxidase_C"/>
</dbReference>
<dbReference type="PANTHER" id="PTHR48083:SF28">
    <property type="entry name" value="ACYL-COA DEHYDROGENASE FAMILY PROTEIN (AFU_ORTHOLOGUE AFUA_6G10880)-RELATED"/>
    <property type="match status" value="1"/>
</dbReference>
<dbReference type="InterPro" id="IPR006089">
    <property type="entry name" value="Acyl-CoA_DH_CS"/>
</dbReference>
<dbReference type="Proteomes" id="UP000190637">
    <property type="component" value="Unassembled WGS sequence"/>
</dbReference>
<dbReference type="PANTHER" id="PTHR48083">
    <property type="entry name" value="MEDIUM-CHAIN SPECIFIC ACYL-COA DEHYDROGENASE, MITOCHONDRIAL-RELATED"/>
    <property type="match status" value="1"/>
</dbReference>
<name>A0A1T4K7L5_9ACTN</name>
<keyword evidence="4 6" id="KW-0274">FAD</keyword>
<dbReference type="GO" id="GO:0003995">
    <property type="term" value="F:acyl-CoA dehydrogenase activity"/>
    <property type="evidence" value="ECO:0007669"/>
    <property type="project" value="InterPro"/>
</dbReference>
<dbReference type="InterPro" id="IPR006091">
    <property type="entry name" value="Acyl-CoA_Oxase/DH_mid-dom"/>
</dbReference>
<evidence type="ECO:0000313" key="10">
    <source>
        <dbReference type="EMBL" id="SJZ38305.1"/>
    </source>
</evidence>
<dbReference type="FunFam" id="2.40.110.10:FF:000002">
    <property type="entry name" value="Acyl-CoA dehydrogenase fadE12"/>
    <property type="match status" value="1"/>
</dbReference>
<dbReference type="PIRSF" id="PIRSF016578">
    <property type="entry name" value="HsaA"/>
    <property type="match status" value="1"/>
</dbReference>
<dbReference type="InterPro" id="IPR046373">
    <property type="entry name" value="Acyl-CoA_Oxase/DH_mid-dom_sf"/>
</dbReference>
<protein>
    <submittedName>
        <fullName evidence="10">Acyl-CoA dehydrogenase</fullName>
    </submittedName>
</protein>
<dbReference type="PROSITE" id="PS00073">
    <property type="entry name" value="ACYL_COA_DH_2"/>
    <property type="match status" value="1"/>
</dbReference>
<dbReference type="SUPFAM" id="SSF56645">
    <property type="entry name" value="Acyl-CoA dehydrogenase NM domain-like"/>
    <property type="match status" value="1"/>
</dbReference>
<dbReference type="RefSeq" id="WP_078760008.1">
    <property type="nucleotide sequence ID" value="NZ_FUWS01000001.1"/>
</dbReference>
<evidence type="ECO:0000259" key="7">
    <source>
        <dbReference type="Pfam" id="PF00441"/>
    </source>
</evidence>
<comment type="cofactor">
    <cofactor evidence="1 6">
        <name>FAD</name>
        <dbReference type="ChEBI" id="CHEBI:57692"/>
    </cofactor>
</comment>
<gene>
    <name evidence="10" type="ORF">SAMN02745673_00208</name>
</gene>
<dbReference type="GO" id="GO:0033539">
    <property type="term" value="P:fatty acid beta-oxidation using acyl-CoA dehydrogenase"/>
    <property type="evidence" value="ECO:0007669"/>
    <property type="project" value="TreeGrafter"/>
</dbReference>
<dbReference type="Gene3D" id="2.40.110.10">
    <property type="entry name" value="Butyryl-CoA Dehydrogenase, subunit A, domain 2"/>
    <property type="match status" value="1"/>
</dbReference>
<dbReference type="InterPro" id="IPR036250">
    <property type="entry name" value="AcylCo_DH-like_C"/>
</dbReference>
<proteinExistence type="inferred from homology"/>
<dbReference type="InterPro" id="IPR013786">
    <property type="entry name" value="AcylCoA_DH/ox_N"/>
</dbReference>
<dbReference type="InterPro" id="IPR050741">
    <property type="entry name" value="Acyl-CoA_dehydrogenase"/>
</dbReference>
<dbReference type="Pfam" id="PF02771">
    <property type="entry name" value="Acyl-CoA_dh_N"/>
    <property type="match status" value="1"/>
</dbReference>
<accession>A0A1T4K7L5</accession>
<feature type="domain" description="Acyl-CoA dehydrogenase/oxidase N-terminal" evidence="9">
    <location>
        <begin position="8"/>
        <end position="121"/>
    </location>
</feature>
<evidence type="ECO:0000256" key="2">
    <source>
        <dbReference type="ARBA" id="ARBA00009347"/>
    </source>
</evidence>
<dbReference type="STRING" id="1122192.SAMN02745673_00208"/>